<keyword evidence="1 3" id="KW-0807">Transducer</keyword>
<dbReference type="PRINTS" id="PR00260">
    <property type="entry name" value="CHEMTRNSDUCR"/>
</dbReference>
<dbReference type="GO" id="GO:0004888">
    <property type="term" value="F:transmembrane signaling receptor activity"/>
    <property type="evidence" value="ECO:0007669"/>
    <property type="project" value="InterPro"/>
</dbReference>
<comment type="caution">
    <text evidence="5">The sequence shown here is derived from an EMBL/GenBank/DDBJ whole genome shotgun (WGS) entry which is preliminary data.</text>
</comment>
<dbReference type="Pfam" id="PF13682">
    <property type="entry name" value="CZB"/>
    <property type="match status" value="1"/>
</dbReference>
<dbReference type="SMART" id="SM00283">
    <property type="entry name" value="MA"/>
    <property type="match status" value="1"/>
</dbReference>
<dbReference type="InterPro" id="IPR025991">
    <property type="entry name" value="Chemoreceptor_zinc-bind_dom"/>
</dbReference>
<keyword evidence="6" id="KW-1185">Reference proteome</keyword>
<dbReference type="Gene3D" id="1.20.120.30">
    <property type="entry name" value="Aspartate receptor, ligand-binding domain"/>
    <property type="match status" value="1"/>
</dbReference>
<dbReference type="SUPFAM" id="SSF58104">
    <property type="entry name" value="Methyl-accepting chemotaxis protein (MCP) signaling domain"/>
    <property type="match status" value="1"/>
</dbReference>
<dbReference type="InterPro" id="IPR004090">
    <property type="entry name" value="Chemotax_Me-accpt_rcpt"/>
</dbReference>
<feature type="domain" description="Methyl-accepting transducer" evidence="4">
    <location>
        <begin position="60"/>
        <end position="268"/>
    </location>
</feature>
<organism evidence="5 6">
    <name type="scientific">Pseudothauera rhizosphaerae</name>
    <dbReference type="NCBI Taxonomy" id="2565932"/>
    <lineage>
        <taxon>Bacteria</taxon>
        <taxon>Pseudomonadati</taxon>
        <taxon>Pseudomonadota</taxon>
        <taxon>Betaproteobacteria</taxon>
        <taxon>Rhodocyclales</taxon>
        <taxon>Zoogloeaceae</taxon>
        <taxon>Pseudothauera</taxon>
    </lineage>
</organism>
<comment type="similarity">
    <text evidence="2">Belongs to the methyl-accepting chemotaxis (MCP) protein family.</text>
</comment>
<dbReference type="OrthoDB" id="9808588at2"/>
<name>A0A4S4ATB4_9RHOO</name>
<dbReference type="GO" id="GO:0007165">
    <property type="term" value="P:signal transduction"/>
    <property type="evidence" value="ECO:0007669"/>
    <property type="project" value="UniProtKB-KW"/>
</dbReference>
<dbReference type="GO" id="GO:0006935">
    <property type="term" value="P:chemotaxis"/>
    <property type="evidence" value="ECO:0007669"/>
    <property type="project" value="InterPro"/>
</dbReference>
<dbReference type="Proteomes" id="UP000307956">
    <property type="component" value="Unassembled WGS sequence"/>
</dbReference>
<dbReference type="GO" id="GO:0016020">
    <property type="term" value="C:membrane"/>
    <property type="evidence" value="ECO:0007669"/>
    <property type="project" value="InterPro"/>
</dbReference>
<sequence>MFGQSKRLAKECENTVAALQARVAERDAEIAGLRGELADVRARLDGQQRSAAFAAEIYRNLQTFSDSLKLVQQSLGGLAQSMKEERDVSTETGAAVGRSVEAVARLDANLRLLAEKSQQTTSAVVSLSERTTEIGSFLEMIREIADQTNLLALNAAIEAARAGEAGRGFAVVADEVRKLAERTTQATAQIAGLVGSVHGETERVMAQLDVSPEQITGFTRDSEVAHASIDTLRQISGTLGRAVSSVALASFVETAKIDHLVYKMEIYKVLMGLSQKGESDFASHLHCRLGKWYYEGDGRDSFSGLPGYRELEPHHAAVHASGVEAVRTHQGGNPEAAARALAEMESASLKVIEILERMARAAP</sequence>
<evidence type="ECO:0000313" key="5">
    <source>
        <dbReference type="EMBL" id="THF62694.1"/>
    </source>
</evidence>
<dbReference type="Pfam" id="PF00015">
    <property type="entry name" value="MCPsignal"/>
    <property type="match status" value="1"/>
</dbReference>
<dbReference type="Gene3D" id="6.10.250.3200">
    <property type="match status" value="1"/>
</dbReference>
<dbReference type="InterPro" id="IPR004089">
    <property type="entry name" value="MCPsignal_dom"/>
</dbReference>
<evidence type="ECO:0000259" key="4">
    <source>
        <dbReference type="PROSITE" id="PS50111"/>
    </source>
</evidence>
<evidence type="ECO:0000313" key="6">
    <source>
        <dbReference type="Proteomes" id="UP000307956"/>
    </source>
</evidence>
<gene>
    <name evidence="5" type="ORF">E6O51_06975</name>
</gene>
<protein>
    <submittedName>
        <fullName evidence="5">Chemotaxis protein</fullName>
    </submittedName>
</protein>
<dbReference type="AlphaFoldDB" id="A0A4S4ATB4"/>
<evidence type="ECO:0000256" key="1">
    <source>
        <dbReference type="ARBA" id="ARBA00023224"/>
    </source>
</evidence>
<dbReference type="PANTHER" id="PTHR32089">
    <property type="entry name" value="METHYL-ACCEPTING CHEMOTAXIS PROTEIN MCPB"/>
    <property type="match status" value="1"/>
</dbReference>
<dbReference type="PANTHER" id="PTHR32089:SF112">
    <property type="entry name" value="LYSOZYME-LIKE PROTEIN-RELATED"/>
    <property type="match status" value="1"/>
</dbReference>
<evidence type="ECO:0000256" key="3">
    <source>
        <dbReference type="PROSITE-ProRule" id="PRU00284"/>
    </source>
</evidence>
<proteinExistence type="inferred from homology"/>
<dbReference type="EMBL" id="SSOD01000004">
    <property type="protein sequence ID" value="THF62694.1"/>
    <property type="molecule type" value="Genomic_DNA"/>
</dbReference>
<accession>A0A4S4ATB4</accession>
<dbReference type="PROSITE" id="PS50111">
    <property type="entry name" value="CHEMOTAXIS_TRANSDUC_2"/>
    <property type="match status" value="1"/>
</dbReference>
<reference evidence="5 6" key="1">
    <citation type="submission" date="2019-04" db="EMBL/GenBank/DDBJ databases">
        <title>Azoarcus rhizosphaerae sp. nov. isolated from rhizosphere of Ficus religiosa.</title>
        <authorList>
            <person name="Lin S.-Y."/>
            <person name="Hameed A."/>
            <person name="Hsu Y.-H."/>
            <person name="Young C.-C."/>
        </authorList>
    </citation>
    <scope>NUCLEOTIDE SEQUENCE [LARGE SCALE GENOMIC DNA]</scope>
    <source>
        <strain evidence="5 6">CC-YHH848</strain>
    </source>
</reference>
<evidence type="ECO:0000256" key="2">
    <source>
        <dbReference type="ARBA" id="ARBA00029447"/>
    </source>
</evidence>